<dbReference type="AlphaFoldDB" id="A0A3M8AJ96"/>
<keyword evidence="1" id="KW-1133">Transmembrane helix</keyword>
<sequence length="216" mass="22852">MRPARGILRRIIAPLSAAATFAIVATFAIAPLQRPVDVAHAASVSAFVDGDVQDVRVDGDVSTPALSRESYVAETGTQTLVAGGTNYDWAKLVLVYGGWPLTDANVTVMVQWMREENGPDNWFNRNNPMNNGQGSGGGSGLGSYDTLDTAAYYAAENLQRSVYADIAAGLADGSSAERTAQAIWASPWATSHYGYGANWTTTPVPVVEAPPSAWGR</sequence>
<dbReference type="Proteomes" id="UP000275048">
    <property type="component" value="Unassembled WGS sequence"/>
</dbReference>
<name>A0A3M8AJ96_9MICO</name>
<keyword evidence="1" id="KW-0472">Membrane</keyword>
<gene>
    <name evidence="2" type="ORF">EDM22_04280</name>
</gene>
<comment type="caution">
    <text evidence="2">The sequence shown here is derived from an EMBL/GenBank/DDBJ whole genome shotgun (WGS) entry which is preliminary data.</text>
</comment>
<evidence type="ECO:0000313" key="2">
    <source>
        <dbReference type="EMBL" id="RNB51258.1"/>
    </source>
</evidence>
<reference evidence="2 3" key="1">
    <citation type="submission" date="2018-10" db="EMBL/GenBank/DDBJ databases">
        <title>Isolation, diversity and antibacterial activity of antinobacteria from the wheat rhizosphere soil.</title>
        <authorList>
            <person name="Sun T."/>
        </authorList>
    </citation>
    <scope>NUCLEOTIDE SEQUENCE [LARGE SCALE GENOMIC DNA]</scope>
    <source>
        <strain evidence="2 3">SJ-23</strain>
    </source>
</reference>
<proteinExistence type="predicted"/>
<keyword evidence="3" id="KW-1185">Reference proteome</keyword>
<dbReference type="EMBL" id="RHHB01000004">
    <property type="protein sequence ID" value="RNB51258.1"/>
    <property type="molecule type" value="Genomic_DNA"/>
</dbReference>
<accession>A0A3M8AJ96</accession>
<protein>
    <submittedName>
        <fullName evidence="2">Uncharacterized protein</fullName>
    </submittedName>
</protein>
<organism evidence="2 3">
    <name type="scientific">Agromyces tardus</name>
    <dbReference type="NCBI Taxonomy" id="2583849"/>
    <lineage>
        <taxon>Bacteria</taxon>
        <taxon>Bacillati</taxon>
        <taxon>Actinomycetota</taxon>
        <taxon>Actinomycetes</taxon>
        <taxon>Micrococcales</taxon>
        <taxon>Microbacteriaceae</taxon>
        <taxon>Agromyces</taxon>
    </lineage>
</organism>
<dbReference type="RefSeq" id="WP_122935826.1">
    <property type="nucleotide sequence ID" value="NZ_JBHSNT010000060.1"/>
</dbReference>
<keyword evidence="1" id="KW-0812">Transmembrane</keyword>
<evidence type="ECO:0000313" key="3">
    <source>
        <dbReference type="Proteomes" id="UP000275048"/>
    </source>
</evidence>
<feature type="transmembrane region" description="Helical" evidence="1">
    <location>
        <begin position="12"/>
        <end position="32"/>
    </location>
</feature>
<evidence type="ECO:0000256" key="1">
    <source>
        <dbReference type="SAM" id="Phobius"/>
    </source>
</evidence>
<dbReference type="OrthoDB" id="5116551at2"/>